<proteinExistence type="predicted"/>
<gene>
    <name evidence="1" type="ORF">SDC9_155445</name>
</gene>
<dbReference type="EMBL" id="VSSQ01054186">
    <property type="protein sequence ID" value="MPN08165.1"/>
    <property type="molecule type" value="Genomic_DNA"/>
</dbReference>
<evidence type="ECO:0008006" key="2">
    <source>
        <dbReference type="Google" id="ProtNLM"/>
    </source>
</evidence>
<protein>
    <recommendedName>
        <fullName evidence="2">Transcriptional regulator</fullName>
    </recommendedName>
</protein>
<dbReference type="AlphaFoldDB" id="A0A645F1I1"/>
<reference evidence="1" key="1">
    <citation type="submission" date="2019-08" db="EMBL/GenBank/DDBJ databases">
        <authorList>
            <person name="Kucharzyk K."/>
            <person name="Murdoch R.W."/>
            <person name="Higgins S."/>
            <person name="Loffler F."/>
        </authorList>
    </citation>
    <scope>NUCLEOTIDE SEQUENCE</scope>
</reference>
<organism evidence="1">
    <name type="scientific">bioreactor metagenome</name>
    <dbReference type="NCBI Taxonomy" id="1076179"/>
    <lineage>
        <taxon>unclassified sequences</taxon>
        <taxon>metagenomes</taxon>
        <taxon>ecological metagenomes</taxon>
    </lineage>
</organism>
<evidence type="ECO:0000313" key="1">
    <source>
        <dbReference type="EMBL" id="MPN08165.1"/>
    </source>
</evidence>
<accession>A0A645F1I1</accession>
<comment type="caution">
    <text evidence="1">The sequence shown here is derived from an EMBL/GenBank/DDBJ whole genome shotgun (WGS) entry which is preliminary data.</text>
</comment>
<sequence>MEPIRIGDKLINRNKIHKQIDAMLDLRMQGFSQQEVAKAYATDRAFVSRVESLGEIRKGGRVALVAFPISNKEEILTLAAQEGIEFSVVFNDKERWAFLRDKNGVQLFNEVMSIIAKLRESDIVIVAASNMRINLAEAIIDKHVIGITMGESPIEEDKYLEPQLIKDIMQKIKKVP</sequence>
<name>A0A645F1I1_9ZZZZ</name>